<gene>
    <name evidence="2" type="ORF">YHS_01680</name>
</gene>
<organism evidence="2">
    <name type="scientific">Faucicola osloensis</name>
    <name type="common">Moraxella osloensis</name>
    <dbReference type="NCBI Taxonomy" id="34062"/>
    <lineage>
        <taxon>Bacteria</taxon>
        <taxon>Pseudomonadati</taxon>
        <taxon>Pseudomonadota</taxon>
        <taxon>Gammaproteobacteria</taxon>
        <taxon>Moraxellales</taxon>
        <taxon>Moraxellaceae</taxon>
        <taxon>Faucicola</taxon>
    </lineage>
</organism>
<name>A0AAD0AD67_FAUOS</name>
<keyword evidence="2" id="KW-0808">Transferase</keyword>
<dbReference type="InterPro" id="IPR001544">
    <property type="entry name" value="Aminotrans_IV"/>
</dbReference>
<dbReference type="EMBL" id="CP024176">
    <property type="protein sequence ID" value="ATQ82647.1"/>
    <property type="molecule type" value="Genomic_DNA"/>
</dbReference>
<dbReference type="PANTHER" id="PTHR42743">
    <property type="entry name" value="AMINO-ACID AMINOTRANSFERASE"/>
    <property type="match status" value="1"/>
</dbReference>
<protein>
    <submittedName>
        <fullName evidence="2">Branched-chain amino acid aminotransferase</fullName>
    </submittedName>
</protein>
<accession>A0AAD0AD67</accession>
<comment type="similarity">
    <text evidence="1">Belongs to the class-IV pyridoxal-phosphate-dependent aminotransferase family.</text>
</comment>
<sequence length="318" mass="35615">MWYSLSDVQYAKQTPITAIDIDSRVIAYGDGFFTTMAVVAGQINWLSYHLDRIDESAQALQLNLTNADLDAANLDAANLDSFNLDAANLESPNHTIRAYFNSQLANFAKTLNHGMLKLIVCRKNQPIKGYGFCNSEFDAFIKLMPTDKPLAQQANQVIIQPAATAICLTQQIACIPKPLVGLKLLNAQDKVMASHELWQHQTQHAQMIDGLVQDVMGHWVEGTFCNVFYQLNHENVWYTPPINRSGVKGVMRQVLLAKFVESNRAHEERYLASEELANITSLFFCNAVRGILPIEALMLPNRQSTALDLTPIYTQKLT</sequence>
<dbReference type="InterPro" id="IPR043132">
    <property type="entry name" value="BCAT-like_C"/>
</dbReference>
<dbReference type="Pfam" id="PF01063">
    <property type="entry name" value="Aminotran_4"/>
    <property type="match status" value="1"/>
</dbReference>
<dbReference type="SUPFAM" id="SSF56752">
    <property type="entry name" value="D-aminoacid aminotransferase-like PLP-dependent enzymes"/>
    <property type="match status" value="1"/>
</dbReference>
<dbReference type="AlphaFoldDB" id="A0AAD0AD67"/>
<evidence type="ECO:0000256" key="1">
    <source>
        <dbReference type="ARBA" id="ARBA00009320"/>
    </source>
</evidence>
<dbReference type="GO" id="GO:0046394">
    <property type="term" value="P:carboxylic acid biosynthetic process"/>
    <property type="evidence" value="ECO:0007669"/>
    <property type="project" value="UniProtKB-ARBA"/>
</dbReference>
<keyword evidence="2" id="KW-0032">Aminotransferase</keyword>
<evidence type="ECO:0000313" key="2">
    <source>
        <dbReference type="EMBL" id="ATQ82647.1"/>
    </source>
</evidence>
<dbReference type="InterPro" id="IPR050571">
    <property type="entry name" value="Class-IV_PLP-Dep_Aminotrnsfr"/>
</dbReference>
<dbReference type="Gene3D" id="3.30.470.10">
    <property type="match status" value="1"/>
</dbReference>
<dbReference type="GO" id="GO:0008483">
    <property type="term" value="F:transaminase activity"/>
    <property type="evidence" value="ECO:0007669"/>
    <property type="project" value="UniProtKB-KW"/>
</dbReference>
<dbReference type="InterPro" id="IPR043131">
    <property type="entry name" value="BCAT-like_N"/>
</dbReference>
<proteinExistence type="inferred from homology"/>
<dbReference type="PANTHER" id="PTHR42743:SF13">
    <property type="entry name" value="P-LOOP CONTAINING NUCLEOSIDE TRIPHOSPHATE HYDROLASE PROTEIN"/>
    <property type="match status" value="1"/>
</dbReference>
<reference evidence="2" key="1">
    <citation type="submission" date="2017-11" db="EMBL/GenBank/DDBJ databases">
        <title>Complete Genome Sequence from Moraxella oslensis YHS isolated from human skin.</title>
        <authorList>
            <person name="Lee K."/>
            <person name="Lim J.Y."/>
            <person name="Hwang I."/>
        </authorList>
    </citation>
    <scope>NUCLEOTIDE SEQUENCE</scope>
    <source>
        <strain evidence="2">YHS</strain>
    </source>
</reference>
<dbReference type="Gene3D" id="3.20.10.10">
    <property type="entry name" value="D-amino Acid Aminotransferase, subunit A, domain 2"/>
    <property type="match status" value="1"/>
</dbReference>
<dbReference type="InterPro" id="IPR036038">
    <property type="entry name" value="Aminotransferase-like"/>
</dbReference>